<proteinExistence type="predicted"/>
<protein>
    <submittedName>
        <fullName evidence="4">Basic amino acid ABC transporter substrate-binding protein</fullName>
    </submittedName>
</protein>
<evidence type="ECO:0000313" key="5">
    <source>
        <dbReference type="Proteomes" id="UP001498238"/>
    </source>
</evidence>
<dbReference type="SMART" id="SM00062">
    <property type="entry name" value="PBPb"/>
    <property type="match status" value="1"/>
</dbReference>
<organism evidence="4 5">
    <name type="scientific">Brevibacterium metallidurans</name>
    <dbReference type="NCBI Taxonomy" id="1482676"/>
    <lineage>
        <taxon>Bacteria</taxon>
        <taxon>Bacillati</taxon>
        <taxon>Actinomycetota</taxon>
        <taxon>Actinomycetes</taxon>
        <taxon>Micrococcales</taxon>
        <taxon>Brevibacteriaceae</taxon>
        <taxon>Brevibacterium</taxon>
    </lineage>
</organism>
<comment type="caution">
    <text evidence="4">The sequence shown here is derived from an EMBL/GenBank/DDBJ whole genome shotgun (WGS) entry which is preliminary data.</text>
</comment>
<evidence type="ECO:0000256" key="2">
    <source>
        <dbReference type="SAM" id="SignalP"/>
    </source>
</evidence>
<name>A0ABP3C966_9MICO</name>
<dbReference type="Gene3D" id="3.40.190.10">
    <property type="entry name" value="Periplasmic binding protein-like II"/>
    <property type="match status" value="2"/>
</dbReference>
<evidence type="ECO:0000256" key="1">
    <source>
        <dbReference type="ARBA" id="ARBA00022729"/>
    </source>
</evidence>
<dbReference type="SUPFAM" id="SSF53850">
    <property type="entry name" value="Periplasmic binding protein-like II"/>
    <property type="match status" value="1"/>
</dbReference>
<feature type="signal peptide" evidence="2">
    <location>
        <begin position="1"/>
        <end position="22"/>
    </location>
</feature>
<accession>A0ABP3C966</accession>
<sequence length="277" mass="28786">MKRRSTLSALAVGALFALSACGGGGGSGSSSTAAGGVPLVSDGKLTVCSDIPYEPFEFVENGKNVGFDMDLAQATADDLGVELNVITTAFEAIQSGSALDTAQCDIALSGMSITDDRKTKMDFSAPYLKDNLGLMATKDSGIKGIADVKGKKVGVQQATTGEKYAQDNGTIPVQFEDSGLMTQAIQTGQVDSVIGNISIISTAVASDDKLTFVEEYDTGEVLGAGVKKGNKPMLDAFAKTMDRLYKDGSYDKSVDKWFGDVADAARIPEADRGADNG</sequence>
<dbReference type="RefSeq" id="WP_339393140.1">
    <property type="nucleotide sequence ID" value="NZ_BAAAAF010000008.1"/>
</dbReference>
<reference evidence="4 5" key="1">
    <citation type="submission" date="2024-01" db="EMBL/GenBank/DDBJ databases">
        <title>Characterization of antibiotic resistant novel bacterial strains and their environmental applications.</title>
        <authorList>
            <person name="Manzoor S."/>
            <person name="Abbas S."/>
            <person name="Arshad M."/>
            <person name="Ahmed I."/>
        </authorList>
    </citation>
    <scope>NUCLEOTIDE SEQUENCE [LARGE SCALE GENOMIC DNA]</scope>
    <source>
        <strain evidence="4 5">NCCP-602</strain>
    </source>
</reference>
<evidence type="ECO:0000259" key="3">
    <source>
        <dbReference type="SMART" id="SM00062"/>
    </source>
</evidence>
<dbReference type="CDD" id="cd13530">
    <property type="entry name" value="PBP2_peptides_like"/>
    <property type="match status" value="1"/>
</dbReference>
<dbReference type="PROSITE" id="PS51257">
    <property type="entry name" value="PROKAR_LIPOPROTEIN"/>
    <property type="match status" value="1"/>
</dbReference>
<dbReference type="PANTHER" id="PTHR35936">
    <property type="entry name" value="MEMBRANE-BOUND LYTIC MUREIN TRANSGLYCOSYLASE F"/>
    <property type="match status" value="1"/>
</dbReference>
<keyword evidence="5" id="KW-1185">Reference proteome</keyword>
<dbReference type="EMBL" id="BAAAAF010000008">
    <property type="protein sequence ID" value="GAA0036314.1"/>
    <property type="molecule type" value="Genomic_DNA"/>
</dbReference>
<gene>
    <name evidence="4" type="ORF">NCCP602_22750</name>
</gene>
<dbReference type="PANTHER" id="PTHR35936:SF17">
    <property type="entry name" value="ARGININE-BINDING EXTRACELLULAR PROTEIN ARTP"/>
    <property type="match status" value="1"/>
</dbReference>
<dbReference type="InterPro" id="IPR001638">
    <property type="entry name" value="Solute-binding_3/MltF_N"/>
</dbReference>
<keyword evidence="1 2" id="KW-0732">Signal</keyword>
<dbReference type="Proteomes" id="UP001498238">
    <property type="component" value="Unassembled WGS sequence"/>
</dbReference>
<dbReference type="Pfam" id="PF00497">
    <property type="entry name" value="SBP_bac_3"/>
    <property type="match status" value="1"/>
</dbReference>
<evidence type="ECO:0000313" key="4">
    <source>
        <dbReference type="EMBL" id="GAA0036314.1"/>
    </source>
</evidence>
<feature type="chain" id="PRO_5045867010" evidence="2">
    <location>
        <begin position="23"/>
        <end position="277"/>
    </location>
</feature>
<feature type="domain" description="Solute-binding protein family 3/N-terminal" evidence="3">
    <location>
        <begin position="44"/>
        <end position="261"/>
    </location>
</feature>